<protein>
    <submittedName>
        <fullName evidence="2">NADH:ubiquinone oxidoreductase subunit NDUFA12</fullName>
    </submittedName>
</protein>
<dbReference type="RefSeq" id="WP_144258255.1">
    <property type="nucleotide sequence ID" value="NZ_CP041636.1"/>
</dbReference>
<evidence type="ECO:0000256" key="1">
    <source>
        <dbReference type="SAM" id="MobiDB-lite"/>
    </source>
</evidence>
<accession>A0A516H652</accession>
<dbReference type="PANTHER" id="PTHR12910:SF2">
    <property type="entry name" value="NADH DEHYDROGENASE [UBIQUINONE] 1 ALPHA SUBCOMPLEX SUBUNIT 12"/>
    <property type="match status" value="1"/>
</dbReference>
<evidence type="ECO:0000313" key="3">
    <source>
        <dbReference type="Proteomes" id="UP000317496"/>
    </source>
</evidence>
<dbReference type="NCBIfam" id="NF006040">
    <property type="entry name" value="PRK08183.1"/>
    <property type="match status" value="1"/>
</dbReference>
<dbReference type="Pfam" id="PF05071">
    <property type="entry name" value="NDUFA12"/>
    <property type="match status" value="1"/>
</dbReference>
<gene>
    <name evidence="2" type="ORF">FNB15_19145</name>
</gene>
<dbReference type="InterPro" id="IPR007763">
    <property type="entry name" value="NDUFA12"/>
</dbReference>
<dbReference type="KEGG" id="fer:FNB15_19145"/>
<dbReference type="AlphaFoldDB" id="A0A516H652"/>
<dbReference type="OrthoDB" id="9795340at2"/>
<evidence type="ECO:0000313" key="2">
    <source>
        <dbReference type="EMBL" id="QDO99259.1"/>
    </source>
</evidence>
<proteinExistence type="predicted"/>
<keyword evidence="3" id="KW-1185">Reference proteome</keyword>
<dbReference type="EMBL" id="CP041636">
    <property type="protein sequence ID" value="QDO99259.1"/>
    <property type="molecule type" value="Genomic_DNA"/>
</dbReference>
<keyword evidence="2" id="KW-0830">Ubiquinone</keyword>
<sequence length="114" mass="13011">MSLFGTKLFTWWSGELVGKDGFGNRYFRTKSGHAKRWVIYKGQPEASKVPPEWHAWLHYTTDEAPIHGVEHKPWEKEHLPNLSGTPYAYRPQGSVARGGQRAAATGDYQAWQPE</sequence>
<organism evidence="2 3">
    <name type="scientific">Ferrovibrio terrae</name>
    <dbReference type="NCBI Taxonomy" id="2594003"/>
    <lineage>
        <taxon>Bacteria</taxon>
        <taxon>Pseudomonadati</taxon>
        <taxon>Pseudomonadota</taxon>
        <taxon>Alphaproteobacteria</taxon>
        <taxon>Rhodospirillales</taxon>
        <taxon>Rhodospirillaceae</taxon>
        <taxon>Ferrovibrio</taxon>
    </lineage>
</organism>
<dbReference type="Proteomes" id="UP000317496">
    <property type="component" value="Chromosome"/>
</dbReference>
<dbReference type="PANTHER" id="PTHR12910">
    <property type="entry name" value="NADH-UBIQUINONE OXIDOREDUCTASE SUBUNIT B17.2"/>
    <property type="match status" value="1"/>
</dbReference>
<dbReference type="GO" id="GO:0045271">
    <property type="term" value="C:respiratory chain complex I"/>
    <property type="evidence" value="ECO:0007669"/>
    <property type="project" value="InterPro"/>
</dbReference>
<reference evidence="2 3" key="1">
    <citation type="submission" date="2019-07" db="EMBL/GenBank/DDBJ databases">
        <title>Genome sequencing for Ferrovibrio sp. K5.</title>
        <authorList>
            <person name="Park S.-J."/>
        </authorList>
    </citation>
    <scope>NUCLEOTIDE SEQUENCE [LARGE SCALE GENOMIC DNA]</scope>
    <source>
        <strain evidence="2 3">K5</strain>
    </source>
</reference>
<name>A0A516H652_9PROT</name>
<feature type="region of interest" description="Disordered" evidence="1">
    <location>
        <begin position="90"/>
        <end position="114"/>
    </location>
</feature>
<dbReference type="GO" id="GO:0006979">
    <property type="term" value="P:response to oxidative stress"/>
    <property type="evidence" value="ECO:0007669"/>
    <property type="project" value="TreeGrafter"/>
</dbReference>